<dbReference type="InterPro" id="IPR039598">
    <property type="entry name" value="HMGXB3"/>
</dbReference>
<keyword evidence="2" id="KW-0645">Protease</keyword>
<dbReference type="InterPro" id="IPR038765">
    <property type="entry name" value="Papain-like_cys_pep_sf"/>
</dbReference>
<dbReference type="GO" id="GO:0006508">
    <property type="term" value="P:proteolysis"/>
    <property type="evidence" value="ECO:0007669"/>
    <property type="project" value="UniProtKB-KW"/>
</dbReference>
<evidence type="ECO:0000259" key="5">
    <source>
        <dbReference type="SMART" id="SM00355"/>
    </source>
</evidence>
<reference evidence="6" key="1">
    <citation type="submission" date="2025-08" db="UniProtKB">
        <authorList>
            <consortium name="Ensembl"/>
        </authorList>
    </citation>
    <scope>IDENTIFICATION</scope>
</reference>
<organism evidence="6 7">
    <name type="scientific">Oryzias melastigma</name>
    <name type="common">Marine medaka</name>
    <dbReference type="NCBI Taxonomy" id="30732"/>
    <lineage>
        <taxon>Eukaryota</taxon>
        <taxon>Metazoa</taxon>
        <taxon>Chordata</taxon>
        <taxon>Craniata</taxon>
        <taxon>Vertebrata</taxon>
        <taxon>Euteleostomi</taxon>
        <taxon>Actinopterygii</taxon>
        <taxon>Neopterygii</taxon>
        <taxon>Teleostei</taxon>
        <taxon>Neoteleostei</taxon>
        <taxon>Acanthomorphata</taxon>
        <taxon>Ovalentaria</taxon>
        <taxon>Atherinomorphae</taxon>
        <taxon>Beloniformes</taxon>
        <taxon>Adrianichthyidae</taxon>
        <taxon>Oryziinae</taxon>
        <taxon>Oryzias</taxon>
    </lineage>
</organism>
<dbReference type="PANTHER" id="PTHR17609">
    <property type="entry name" value="HMG DOMAIN-CONTAINING PROTEIN 3"/>
    <property type="match status" value="1"/>
</dbReference>
<reference evidence="6" key="2">
    <citation type="submission" date="2025-09" db="UniProtKB">
        <authorList>
            <consortium name="Ensembl"/>
        </authorList>
    </citation>
    <scope>IDENTIFICATION</scope>
</reference>
<dbReference type="InterPro" id="IPR013087">
    <property type="entry name" value="Znf_C2H2_type"/>
</dbReference>
<dbReference type="InterPro" id="IPR040648">
    <property type="entry name" value="HMGXB3_CxC4"/>
</dbReference>
<evidence type="ECO:0000256" key="1">
    <source>
        <dbReference type="ARBA" id="ARBA00005234"/>
    </source>
</evidence>
<dbReference type="Gene3D" id="3.40.395.10">
    <property type="entry name" value="Adenoviral Proteinase, Chain A"/>
    <property type="match status" value="1"/>
</dbReference>
<dbReference type="Ensembl" id="ENSOMET00000032062.1">
    <property type="protein sequence ID" value="ENSOMEP00000028811.1"/>
    <property type="gene ID" value="ENSOMEG00000012094.1"/>
</dbReference>
<feature type="domain" description="C2H2-type" evidence="5">
    <location>
        <begin position="101"/>
        <end position="121"/>
    </location>
</feature>
<feature type="domain" description="C2H2-type" evidence="5">
    <location>
        <begin position="284"/>
        <end position="306"/>
    </location>
</feature>
<keyword evidence="3" id="KW-0378">Hydrolase</keyword>
<sequence>MGVFFSRRRRFTFFQALVFDTRVLFNMAENTKMHVSILEKDGCLEQRQLAFGFGCPLCPNFKVVAEGVIQRHLGNHITNGVHFQDYIICRCNLPCRAVGHFHCPFCFKTITRKEHMTSHLRLCPKKSTVVQPMPLASCKPISQESQSLKENMVYSEHSYFLAIPEISQDSDHSYAQPESPKTPAFATDIDQSNPASTPNRSLIPEDFNPQHKDFSPQEENLTPQQKNVTPQEENLTPQQKNVTPQEENLTPQQKNVTPQEVVFIPEEKGLTLQKEDFTLPSTHIKCPHCPLSLYKQNLAVHIKRMHTQLEDVTASSHLKTVCVDQINGIYAVRKTSHGFSVPVHVQRKTWGQDQHTKCELEDCRQYHLLARRSGLPHSMCHHVRSVDYCSATATGEPLQQQVLDEMVENHFFGLSKVNVCKKRQRESEEAHVPLSVFVNLSDSKNNICFSIYEPKLHHYSTLGRVIVTHNTKKNSWHCPCAKARTSCTHKSIAKWHLFQTHKHLFVTTPLSNTTSQSTPHPSHSPTTDLARIVKYVFEFKKIPATLPEEVTAQRALPDYRKHLLPDESTCRLCPDHPELQEATLVTNKARIVGMQGVIQNVSTYKKRCPSCKLFYRYQEWRDGLHNFNDHVIITLQLCVYLRHNLQNHVSVSRVINSLESLLRVEFPATDLIFQGYCHFEALSNTEYTYSCVNCGFYPPVVVMDLHRKGVFSFEVSELEQPGSEFHGEHNIVSFWESVHLHMISRGFFKLPSQNPFVVSPSYENWAPWIGVETRSGNTVLNTEFQKVPQQRSTGEPQLDNVTEDRLVDELLKQKLSTIRKLCKSCNMDTKGSRMDLINRLRGEMKSRQTYDKVFQSVWGASGGWSVIMCPHGIVYSVKFNLRAESPRDYADLLLSWKHLPNVCIYDFARGLVAHANLRFPETPPFQPFEGRLAEPTSNNVEAASHGNLKVQLPWLLEKLPDSEEYGHPVTGSSKHFVLYDKFHQDNTKDPLDVLRRIDIVPELQGTLNSQVAEQLFACLRKNNYFLNNMGPSAHIFLMRNIIEHRNVNLNEKMIKRQLRRGVQQMKTMTQSPLGQVILGQETSHDTQSLAKETNPKTQCQVESDVATPETVSLQSDEERLHCGPHCASLTELDNVEAERSCWSFDIHQNQEQVLQYILDTRSPGNELLVQTERQTCLTRSDFLTLGLRREVESTILNACFEMMERIALSKGKDVYTVDLYVSPTWLPPMNVDPMASLPSQAHLKDFILFPLWTPGHFQICVIKPEQKEILFLDSLYAQTNLGFRAQQFIPLLRAVALKICPGAWTELTGKDLVGFPKQDSGVDCGVFMLMAALYIVLGENFDYSIHDMPVLRRWWCLLLLENNSLNGYGQLFAHWTTECQDLLDGKHAPVIRLKRKRVQNPETERVCMADPLKFCIFQTSKKKTQDKGLL</sequence>
<dbReference type="InterPro" id="IPR003653">
    <property type="entry name" value="Peptidase_C48_C"/>
</dbReference>
<dbReference type="GeneTree" id="ENSGT00390000006983"/>
<dbReference type="GO" id="GO:0008234">
    <property type="term" value="F:cysteine-type peptidase activity"/>
    <property type="evidence" value="ECO:0007669"/>
    <property type="project" value="InterPro"/>
</dbReference>
<dbReference type="PANTHER" id="PTHR17609:SF3">
    <property type="entry name" value="SAP DOMAIN-CONTAINING PROTEIN"/>
    <property type="match status" value="1"/>
</dbReference>
<evidence type="ECO:0000256" key="4">
    <source>
        <dbReference type="SAM" id="MobiDB-lite"/>
    </source>
</evidence>
<evidence type="ECO:0000313" key="7">
    <source>
        <dbReference type="Proteomes" id="UP000261560"/>
    </source>
</evidence>
<evidence type="ECO:0000256" key="2">
    <source>
        <dbReference type="ARBA" id="ARBA00022670"/>
    </source>
</evidence>
<accession>A0A3B3DG11</accession>
<feature type="region of interest" description="Disordered" evidence="4">
    <location>
        <begin position="169"/>
        <end position="252"/>
    </location>
</feature>
<comment type="similarity">
    <text evidence="1">Belongs to the peptidase C48 family.</text>
</comment>
<proteinExistence type="inferred from homology"/>
<dbReference type="Pfam" id="PF02902">
    <property type="entry name" value="Peptidase_C48"/>
    <property type="match status" value="1"/>
</dbReference>
<dbReference type="Proteomes" id="UP000261560">
    <property type="component" value="Unplaced"/>
</dbReference>
<feature type="compositionally biased region" description="Polar residues" evidence="4">
    <location>
        <begin position="217"/>
        <end position="252"/>
    </location>
</feature>
<dbReference type="Pfam" id="PF18717">
    <property type="entry name" value="CxC4"/>
    <property type="match status" value="1"/>
</dbReference>
<dbReference type="SMART" id="SM00355">
    <property type="entry name" value="ZnF_C2H2"/>
    <property type="match status" value="3"/>
</dbReference>
<protein>
    <submittedName>
        <fullName evidence="6">Uncharacterized LOC112141289</fullName>
    </submittedName>
</protein>
<evidence type="ECO:0000313" key="6">
    <source>
        <dbReference type="Ensembl" id="ENSOMEP00000028811.1"/>
    </source>
</evidence>
<feature type="domain" description="C2H2-type" evidence="5">
    <location>
        <begin position="53"/>
        <end position="76"/>
    </location>
</feature>
<feature type="compositionally biased region" description="Polar residues" evidence="4">
    <location>
        <begin position="189"/>
        <end position="200"/>
    </location>
</feature>
<name>A0A3B3DG11_ORYME</name>
<keyword evidence="7" id="KW-1185">Reference proteome</keyword>
<evidence type="ECO:0000256" key="3">
    <source>
        <dbReference type="ARBA" id="ARBA00022801"/>
    </source>
</evidence>
<dbReference type="SUPFAM" id="SSF54001">
    <property type="entry name" value="Cysteine proteinases"/>
    <property type="match status" value="1"/>
</dbReference>